<organism evidence="6 7">
    <name type="scientific">Salipaludibacillus aurantiacus</name>
    <dbReference type="NCBI Taxonomy" id="1601833"/>
    <lineage>
        <taxon>Bacteria</taxon>
        <taxon>Bacillati</taxon>
        <taxon>Bacillota</taxon>
        <taxon>Bacilli</taxon>
        <taxon>Bacillales</taxon>
        <taxon>Bacillaceae</taxon>
    </lineage>
</organism>
<dbReference type="InterPro" id="IPR000577">
    <property type="entry name" value="Carb_kinase_FGGY"/>
</dbReference>
<dbReference type="Pfam" id="PF02782">
    <property type="entry name" value="FGGY_C"/>
    <property type="match status" value="1"/>
</dbReference>
<dbReference type="Pfam" id="PF00370">
    <property type="entry name" value="FGGY_N"/>
    <property type="match status" value="1"/>
</dbReference>
<keyword evidence="7" id="KW-1185">Reference proteome</keyword>
<accession>A0A1H9UAM5</accession>
<keyword evidence="3 6" id="KW-0418">Kinase</keyword>
<dbReference type="PANTHER" id="PTHR43095:SF2">
    <property type="entry name" value="GLUCONOKINASE"/>
    <property type="match status" value="1"/>
</dbReference>
<dbReference type="GO" id="GO:0005975">
    <property type="term" value="P:carbohydrate metabolic process"/>
    <property type="evidence" value="ECO:0007669"/>
    <property type="project" value="InterPro"/>
</dbReference>
<dbReference type="Proteomes" id="UP000198571">
    <property type="component" value="Unassembled WGS sequence"/>
</dbReference>
<name>A0A1H9UAM5_9BACI</name>
<evidence type="ECO:0000256" key="1">
    <source>
        <dbReference type="ARBA" id="ARBA00009156"/>
    </source>
</evidence>
<dbReference type="AlphaFoldDB" id="A0A1H9UAM5"/>
<dbReference type="CDD" id="cd07770">
    <property type="entry name" value="ASKHA_NBD_FGGY_GntK"/>
    <property type="match status" value="1"/>
</dbReference>
<evidence type="ECO:0000259" key="5">
    <source>
        <dbReference type="Pfam" id="PF02782"/>
    </source>
</evidence>
<evidence type="ECO:0000313" key="6">
    <source>
        <dbReference type="EMBL" id="SES06600.1"/>
    </source>
</evidence>
<dbReference type="InterPro" id="IPR043129">
    <property type="entry name" value="ATPase_NBD"/>
</dbReference>
<gene>
    <name evidence="6" type="ORF">SAMN05518684_10794</name>
</gene>
<feature type="domain" description="Carbohydrate kinase FGGY N-terminal" evidence="4">
    <location>
        <begin position="7"/>
        <end position="250"/>
    </location>
</feature>
<keyword evidence="2" id="KW-0808">Transferase</keyword>
<dbReference type="PIRSF" id="PIRSF000538">
    <property type="entry name" value="GlpK"/>
    <property type="match status" value="1"/>
</dbReference>
<evidence type="ECO:0000313" key="7">
    <source>
        <dbReference type="Proteomes" id="UP000198571"/>
    </source>
</evidence>
<comment type="similarity">
    <text evidence="1">Belongs to the FGGY kinase family.</text>
</comment>
<evidence type="ECO:0000256" key="2">
    <source>
        <dbReference type="ARBA" id="ARBA00022679"/>
    </source>
</evidence>
<feature type="domain" description="Carbohydrate kinase FGGY C-terminal" evidence="5">
    <location>
        <begin position="261"/>
        <end position="454"/>
    </location>
</feature>
<dbReference type="InterPro" id="IPR018484">
    <property type="entry name" value="FGGY_N"/>
</dbReference>
<dbReference type="PANTHER" id="PTHR43095">
    <property type="entry name" value="SUGAR KINASE"/>
    <property type="match status" value="1"/>
</dbReference>
<proteinExistence type="inferred from homology"/>
<sequence>MVNKNFVMGLDIGTTSAKAVIFTKSGQVIADSEIGYSFLPSLEDHAEQDPLIIEQAAIKVINHSLKTGNISGDQLTSVGLSSAMHSLICSDKTNQPLSPSITWADRRSALQAEKLKSGGETRDIYSRSGTPIHSMSPFVKLVWMKETDYDPYLKASKFLSIKEFLTSRWFGEDAVDFSVASATGLFDIHTLDWNDHALLTAGIKRSQLSRPVLPTYIFQGLDPETASKMGVPEDLPFVAGGSDGPMANLGIGAINPGDTALTIGTSGAIRQMASCPKTDENQNIFCYGVSEDLWILGGPTNNGAIILQWMKEVFGDEELAKADEKNEDPFSLLCKKAAQSPPGAKGLLFMPYLNGERAPYWDPNVRGSYIGLTMKHKKEDLLRAGMEGVIFNLYTIYNVVEQLVGKTTNLYASGGFARSPLWVQILADIFEKEVHLPVSHQSSAWGAAWFSMLATGEVNDLESIKEFVPMQEIVRPNSSVTSRYQELYAVYRKLYGQLKPVFDDLKKLEG</sequence>
<dbReference type="GO" id="GO:0016301">
    <property type="term" value="F:kinase activity"/>
    <property type="evidence" value="ECO:0007669"/>
    <property type="project" value="UniProtKB-KW"/>
</dbReference>
<dbReference type="EMBL" id="FOGT01000007">
    <property type="protein sequence ID" value="SES06600.1"/>
    <property type="molecule type" value="Genomic_DNA"/>
</dbReference>
<dbReference type="STRING" id="1601833.SAMN05518684_10794"/>
<protein>
    <submittedName>
        <fullName evidence="6">Gluconokinase</fullName>
    </submittedName>
</protein>
<dbReference type="Gene3D" id="3.30.420.40">
    <property type="match status" value="2"/>
</dbReference>
<dbReference type="RefSeq" id="WP_245733059.1">
    <property type="nucleotide sequence ID" value="NZ_FOGT01000007.1"/>
</dbReference>
<dbReference type="InterPro" id="IPR018485">
    <property type="entry name" value="FGGY_C"/>
</dbReference>
<evidence type="ECO:0000256" key="3">
    <source>
        <dbReference type="ARBA" id="ARBA00022777"/>
    </source>
</evidence>
<evidence type="ECO:0000259" key="4">
    <source>
        <dbReference type="Pfam" id="PF00370"/>
    </source>
</evidence>
<reference evidence="7" key="1">
    <citation type="submission" date="2016-10" db="EMBL/GenBank/DDBJ databases">
        <authorList>
            <person name="Varghese N."/>
            <person name="Submissions S."/>
        </authorList>
    </citation>
    <scope>NUCLEOTIDE SEQUENCE [LARGE SCALE GENOMIC DNA]</scope>
    <source>
        <strain evidence="7">S9</strain>
    </source>
</reference>
<dbReference type="SUPFAM" id="SSF53067">
    <property type="entry name" value="Actin-like ATPase domain"/>
    <property type="match status" value="2"/>
</dbReference>
<dbReference type="InterPro" id="IPR050406">
    <property type="entry name" value="FGGY_Carb_Kinase"/>
</dbReference>